<evidence type="ECO:0000313" key="4">
    <source>
        <dbReference type="Proteomes" id="UP001596406"/>
    </source>
</evidence>
<organism evidence="3 4">
    <name type="scientific">Halomarina ordinaria</name>
    <dbReference type="NCBI Taxonomy" id="3033939"/>
    <lineage>
        <taxon>Archaea</taxon>
        <taxon>Methanobacteriati</taxon>
        <taxon>Methanobacteriota</taxon>
        <taxon>Stenosarchaea group</taxon>
        <taxon>Halobacteria</taxon>
        <taxon>Halobacteriales</taxon>
        <taxon>Natronomonadaceae</taxon>
        <taxon>Halomarina</taxon>
    </lineage>
</organism>
<dbReference type="AlphaFoldDB" id="A0ABD5UA15"/>
<dbReference type="Proteomes" id="UP001596406">
    <property type="component" value="Unassembled WGS sequence"/>
</dbReference>
<dbReference type="InterPro" id="IPR043902">
    <property type="entry name" value="DUF5786"/>
</dbReference>
<gene>
    <name evidence="3" type="ORF">ACFQHK_12765</name>
</gene>
<evidence type="ECO:0000313" key="3">
    <source>
        <dbReference type="EMBL" id="MFC6837379.1"/>
    </source>
</evidence>
<dbReference type="RefSeq" id="WP_304449044.1">
    <property type="nucleotide sequence ID" value="NZ_JARRAH010000001.1"/>
</dbReference>
<evidence type="ECO:0000256" key="1">
    <source>
        <dbReference type="SAM" id="MobiDB-lite"/>
    </source>
</evidence>
<feature type="domain" description="DUF5786" evidence="2">
    <location>
        <begin position="3"/>
        <end position="55"/>
    </location>
</feature>
<keyword evidence="4" id="KW-1185">Reference proteome</keyword>
<protein>
    <submittedName>
        <fullName evidence="3">DUF5786 family protein</fullName>
    </submittedName>
</protein>
<feature type="region of interest" description="Disordered" evidence="1">
    <location>
        <begin position="1"/>
        <end position="26"/>
    </location>
</feature>
<evidence type="ECO:0000259" key="2">
    <source>
        <dbReference type="Pfam" id="PF19099"/>
    </source>
</evidence>
<reference evidence="3 4" key="1">
    <citation type="journal article" date="2019" name="Int. J. Syst. Evol. Microbiol.">
        <title>The Global Catalogue of Microorganisms (GCM) 10K type strain sequencing project: providing services to taxonomists for standard genome sequencing and annotation.</title>
        <authorList>
            <consortium name="The Broad Institute Genomics Platform"/>
            <consortium name="The Broad Institute Genome Sequencing Center for Infectious Disease"/>
            <person name="Wu L."/>
            <person name="Ma J."/>
        </authorList>
    </citation>
    <scope>NUCLEOTIDE SEQUENCE [LARGE SCALE GENOMIC DNA]</scope>
    <source>
        <strain evidence="3 4">PSRA2</strain>
    </source>
</reference>
<name>A0ABD5UA15_9EURY</name>
<feature type="compositionally biased region" description="Acidic residues" evidence="1">
    <location>
        <begin position="1"/>
        <end position="10"/>
    </location>
</feature>
<accession>A0ABD5UA15</accession>
<comment type="caution">
    <text evidence="3">The sequence shown here is derived from an EMBL/GenBank/DDBJ whole genome shotgun (WGS) entry which is preliminary data.</text>
</comment>
<dbReference type="Pfam" id="PF19099">
    <property type="entry name" value="DUF5786"/>
    <property type="match status" value="1"/>
</dbReference>
<sequence length="57" mass="6601">MSMGAYDDDEHERREAKSTTVDTDFDDERVQYHGKLTFDSGESAEALLDQFKRIKSQ</sequence>
<dbReference type="EMBL" id="JBHSXM010000001">
    <property type="protein sequence ID" value="MFC6837379.1"/>
    <property type="molecule type" value="Genomic_DNA"/>
</dbReference>
<proteinExistence type="predicted"/>